<accession>A0A1Y6K2E9</accession>
<gene>
    <name evidence="1" type="ORF">CFX1CAM_0790</name>
</gene>
<dbReference type="EMBL" id="LT859958">
    <property type="protein sequence ID" value="SMX53855.1"/>
    <property type="molecule type" value="Genomic_DNA"/>
</dbReference>
<dbReference type="OrthoDB" id="9813569at2"/>
<dbReference type="InterPro" id="IPR029056">
    <property type="entry name" value="Ribokinase-like"/>
</dbReference>
<keyword evidence="2" id="KW-1185">Reference proteome</keyword>
<dbReference type="RefSeq" id="WP_087861769.1">
    <property type="nucleotide sequence ID" value="NZ_LT859958.1"/>
</dbReference>
<dbReference type="Proteomes" id="UP000195514">
    <property type="component" value="Chromosome I"/>
</dbReference>
<dbReference type="Gene3D" id="3.40.1190.20">
    <property type="match status" value="1"/>
</dbReference>
<evidence type="ECO:0000313" key="2">
    <source>
        <dbReference type="Proteomes" id="UP000195514"/>
    </source>
</evidence>
<name>A0A1Y6K2E9_9CHLR</name>
<dbReference type="KEGG" id="abat:CFX1CAM_0790"/>
<sequence>MKQYDIVCAGNYTKDTLITLDGVDYVDGGGMNYAAHVAHQFGMRTAVVTRLAEEDQHVVDNIRADGIDCYPFYSPTSTVMTLEYKTRNVDERNLYVKTIAGTILPEHLDGLEARAIVVSPSLRGEVEPAFFTTLRKREGVLISADVQGFVRVLQGELLVYQPWPDMELVLQNLDILKTDAVEAEYLTGEADIERAAKRFAECGAKEVLLTHREGILVYAESEYHHFAFKGSSMVGRSGRGDTSVGSYVSKRLSLPPREAAKWSAAATSLKMERVGYFNRTVAEVEAFIARHYAE</sequence>
<protein>
    <submittedName>
        <fullName evidence="1">Putative PfkB domain protein</fullName>
    </submittedName>
</protein>
<dbReference type="AlphaFoldDB" id="A0A1Y6K2E9"/>
<dbReference type="SUPFAM" id="SSF53613">
    <property type="entry name" value="Ribokinase-like"/>
    <property type="match status" value="1"/>
</dbReference>
<reference evidence="2" key="1">
    <citation type="submission" date="2017-05" db="EMBL/GenBank/DDBJ databases">
        <authorList>
            <person name="Kirkegaard R."/>
            <person name="Mcilroy J S."/>
        </authorList>
    </citation>
    <scope>NUCLEOTIDE SEQUENCE [LARGE SCALE GENOMIC DNA]</scope>
</reference>
<organism evidence="1 2">
    <name type="scientific">Candidatus Brevifilum fermentans</name>
    <dbReference type="NCBI Taxonomy" id="1986204"/>
    <lineage>
        <taxon>Bacteria</taxon>
        <taxon>Bacillati</taxon>
        <taxon>Chloroflexota</taxon>
        <taxon>Anaerolineae</taxon>
        <taxon>Anaerolineales</taxon>
        <taxon>Anaerolineaceae</taxon>
        <taxon>Candidatus Brevifilum</taxon>
    </lineage>
</organism>
<evidence type="ECO:0000313" key="1">
    <source>
        <dbReference type="EMBL" id="SMX53855.1"/>
    </source>
</evidence>
<proteinExistence type="predicted"/>